<dbReference type="OrthoDB" id="616263at2759"/>
<feature type="region of interest" description="Disordered" evidence="8">
    <location>
        <begin position="684"/>
        <end position="710"/>
    </location>
</feature>
<evidence type="ECO:0000313" key="9">
    <source>
        <dbReference type="EnsemblMetazoa" id="PPA07318.1"/>
    </source>
</evidence>
<feature type="compositionally biased region" description="Basic and acidic residues" evidence="8">
    <location>
        <begin position="850"/>
        <end position="861"/>
    </location>
</feature>
<feature type="compositionally biased region" description="Low complexity" evidence="8">
    <location>
        <begin position="321"/>
        <end position="330"/>
    </location>
</feature>
<feature type="compositionally biased region" description="Basic and acidic residues" evidence="8">
    <location>
        <begin position="283"/>
        <end position="296"/>
    </location>
</feature>
<dbReference type="SUPFAM" id="SSF82199">
    <property type="entry name" value="SET domain"/>
    <property type="match status" value="1"/>
</dbReference>
<feature type="region of interest" description="Disordered" evidence="8">
    <location>
        <begin position="1"/>
        <end position="342"/>
    </location>
</feature>
<sequence length="894" mass="101206">MAPPPVIIPTKSARVRKASQSTEREKKIEKREEAGPSTSAKRDRSKDKSAKNSPKSPPSSRRNRSEEKSLKRSARSPSAPTKELATHGTGLNGTYWPTTPISSAPRSAKLSASSKIENKNDTPTSADEEPEKKSRVTFSIEGPSSSKSSAEMKGEKRNTRSSSADTPRASRSNGETAKKDRDQSKSPKTVTPKSNGETTKLTLKTKDHSKSPTSKDDKSKKNDLKVTPKMSKLSLECKKDRNESKSPRKNNNGPPKSPKKIGELSKKGKDGKPAKNTLVKSRRSLDGDASTSKEDNDAGTVKKRRKKLVKKPEDRKRNTVSESSESYNSDASEKEKDPYEQEKEWNQHYPGRIYALNNCKPKEKVEGEKFQTRVERVLSGDKETKADWNERLVRTGRISGGVFEFDIIVGCTDPKASWVSGEAQQKKFKILIVYKGMVRGEWRDFCPRWYEFQPLIREWVNMQIQFDKVEIVLREECARRGQRYEDLYPARYLPTAGSKGTWGNTPLERLRTLQMARQYDMNDTNREDGVPPNYVADWSGVVHDFVKSTINTFKFTNYPIYSRRVEKKLQSGNIERSDEHCKAECPCSNPSLPGSCTCHPKKTKFNRRAECGGSCRCDAETCSNRIVQRGRQMPVIIMRHHVKGWSSRLFVDIKEGDFVHEYVGEIVTYHENRKMDQTYALDQSDSLWDPSQPANRKDQHKARKHNKGKTESGYCHRALVVNGLNFANEARFNAHGCKPKLKTVVTYVDRQSYGLHRTAFFAGQDMRAGEELTWNYHGEGLEIAMNNGEGFPSGILPCCDCGEPDCPITKNTKPYVDEDKEPEDDRDSFLDSDEEKELERELLLNNNRTSRMEKRDQRKSSNAENESNASSTPPRSAPLVSPKGMRRQAYSPQL</sequence>
<comment type="subcellular location">
    <subcellularLocation>
        <location evidence="1">Chromosome</location>
    </subcellularLocation>
</comment>
<organism evidence="9 10">
    <name type="scientific">Pristionchus pacificus</name>
    <name type="common">Parasitic nematode worm</name>
    <dbReference type="NCBI Taxonomy" id="54126"/>
    <lineage>
        <taxon>Eukaryota</taxon>
        <taxon>Metazoa</taxon>
        <taxon>Ecdysozoa</taxon>
        <taxon>Nematoda</taxon>
        <taxon>Chromadorea</taxon>
        <taxon>Rhabditida</taxon>
        <taxon>Rhabditina</taxon>
        <taxon>Diplogasteromorpha</taxon>
        <taxon>Diplogasteroidea</taxon>
        <taxon>Neodiplogasteridae</taxon>
        <taxon>Pristionchus</taxon>
    </lineage>
</organism>
<feature type="compositionally biased region" description="Basic residues" evidence="8">
    <location>
        <begin position="698"/>
        <end position="707"/>
    </location>
</feature>
<gene>
    <name evidence="9" type="primary">WBGene00096872</name>
</gene>
<evidence type="ECO:0000256" key="5">
    <source>
        <dbReference type="ARBA" id="ARBA00022691"/>
    </source>
</evidence>
<feature type="compositionally biased region" description="Basic and acidic residues" evidence="8">
    <location>
        <begin position="310"/>
        <end position="319"/>
    </location>
</feature>
<reference evidence="9" key="2">
    <citation type="submission" date="2022-06" db="UniProtKB">
        <authorList>
            <consortium name="EnsemblMetazoa"/>
        </authorList>
    </citation>
    <scope>IDENTIFICATION</scope>
    <source>
        <strain evidence="9">PS312</strain>
    </source>
</reference>
<feature type="compositionally biased region" description="Basic and acidic residues" evidence="8">
    <location>
        <begin position="235"/>
        <end position="246"/>
    </location>
</feature>
<feature type="compositionally biased region" description="Basic and acidic residues" evidence="8">
    <location>
        <begin position="22"/>
        <end position="50"/>
    </location>
</feature>
<keyword evidence="3" id="KW-0489">Methyltransferase</keyword>
<feature type="compositionally biased region" description="Low complexity" evidence="8">
    <location>
        <begin position="862"/>
        <end position="871"/>
    </location>
</feature>
<evidence type="ECO:0000256" key="8">
    <source>
        <dbReference type="SAM" id="MobiDB-lite"/>
    </source>
</evidence>
<evidence type="ECO:0000256" key="3">
    <source>
        <dbReference type="ARBA" id="ARBA00022603"/>
    </source>
</evidence>
<feature type="compositionally biased region" description="Polar residues" evidence="8">
    <location>
        <begin position="95"/>
        <end position="125"/>
    </location>
</feature>
<dbReference type="PROSITE" id="PS50280">
    <property type="entry name" value="SET"/>
    <property type="match status" value="1"/>
</dbReference>
<dbReference type="GO" id="GO:0032259">
    <property type="term" value="P:methylation"/>
    <property type="evidence" value="ECO:0007669"/>
    <property type="project" value="UniProtKB-KW"/>
</dbReference>
<dbReference type="SMART" id="SM00317">
    <property type="entry name" value="SET"/>
    <property type="match status" value="1"/>
</dbReference>
<accession>A0A2A6C7K6</accession>
<proteinExistence type="predicted"/>
<feature type="compositionally biased region" description="Basic and acidic residues" evidence="8">
    <location>
        <begin position="176"/>
        <end position="185"/>
    </location>
</feature>
<dbReference type="PANTHER" id="PTHR46223:SF3">
    <property type="entry name" value="HISTONE-LYSINE N-METHYLTRANSFERASE SET-23"/>
    <property type="match status" value="1"/>
</dbReference>
<name>A0A2A6C7K6_PRIPA</name>
<dbReference type="InterPro" id="IPR050973">
    <property type="entry name" value="H3K9_Histone-Lys_N-MTase"/>
</dbReference>
<evidence type="ECO:0000313" key="10">
    <source>
        <dbReference type="Proteomes" id="UP000005239"/>
    </source>
</evidence>
<keyword evidence="10" id="KW-1185">Reference proteome</keyword>
<dbReference type="PANTHER" id="PTHR46223">
    <property type="entry name" value="HISTONE-LYSINE N-METHYLTRANSFERASE SUV39H"/>
    <property type="match status" value="1"/>
</dbReference>
<feature type="region of interest" description="Disordered" evidence="8">
    <location>
        <begin position="811"/>
        <end position="894"/>
    </location>
</feature>
<feature type="compositionally biased region" description="Basic and acidic residues" evidence="8">
    <location>
        <begin position="331"/>
        <end position="342"/>
    </location>
</feature>
<dbReference type="Gene3D" id="2.170.270.10">
    <property type="entry name" value="SET domain"/>
    <property type="match status" value="1"/>
</dbReference>
<keyword evidence="6" id="KW-0479">Metal-binding</keyword>
<evidence type="ECO:0000256" key="6">
    <source>
        <dbReference type="ARBA" id="ARBA00022723"/>
    </source>
</evidence>
<dbReference type="Proteomes" id="UP000005239">
    <property type="component" value="Unassembled WGS sequence"/>
</dbReference>
<evidence type="ECO:0000256" key="2">
    <source>
        <dbReference type="ARBA" id="ARBA00022454"/>
    </source>
</evidence>
<feature type="compositionally biased region" description="Basic and acidic residues" evidence="8">
    <location>
        <begin position="204"/>
        <end position="226"/>
    </location>
</feature>
<keyword evidence="4" id="KW-0808">Transferase</keyword>
<dbReference type="InterPro" id="IPR001214">
    <property type="entry name" value="SET_dom"/>
</dbReference>
<accession>A0A8R1U7L4</accession>
<feature type="compositionally biased region" description="Polar residues" evidence="8">
    <location>
        <begin position="160"/>
        <end position="175"/>
    </location>
</feature>
<dbReference type="GO" id="GO:0046872">
    <property type="term" value="F:metal ion binding"/>
    <property type="evidence" value="ECO:0007669"/>
    <property type="project" value="UniProtKB-KW"/>
</dbReference>
<evidence type="ECO:0000256" key="1">
    <source>
        <dbReference type="ARBA" id="ARBA00004286"/>
    </source>
</evidence>
<dbReference type="GO" id="GO:0042054">
    <property type="term" value="F:histone methyltransferase activity"/>
    <property type="evidence" value="ECO:0000318"/>
    <property type="project" value="GO_Central"/>
</dbReference>
<keyword evidence="5" id="KW-0949">S-adenosyl-L-methionine</keyword>
<feature type="compositionally biased region" description="Low complexity" evidence="8">
    <location>
        <begin position="51"/>
        <end position="60"/>
    </location>
</feature>
<feature type="compositionally biased region" description="Basic and acidic residues" evidence="8">
    <location>
        <begin position="260"/>
        <end position="273"/>
    </location>
</feature>
<dbReference type="Pfam" id="PF00856">
    <property type="entry name" value="SET"/>
    <property type="match status" value="1"/>
</dbReference>
<evidence type="ECO:0000256" key="4">
    <source>
        <dbReference type="ARBA" id="ARBA00022679"/>
    </source>
</evidence>
<dbReference type="EnsemblMetazoa" id="PPA07318.1">
    <property type="protein sequence ID" value="PPA07318.1"/>
    <property type="gene ID" value="WBGene00096872"/>
</dbReference>
<dbReference type="AlphaFoldDB" id="A0A2A6C7K6"/>
<evidence type="ECO:0000256" key="7">
    <source>
        <dbReference type="ARBA" id="ARBA00022833"/>
    </source>
</evidence>
<feature type="compositionally biased region" description="Polar residues" evidence="8">
    <location>
        <begin position="186"/>
        <end position="202"/>
    </location>
</feature>
<reference evidence="10" key="1">
    <citation type="journal article" date="2008" name="Nat. Genet.">
        <title>The Pristionchus pacificus genome provides a unique perspective on nematode lifestyle and parasitism.</title>
        <authorList>
            <person name="Dieterich C."/>
            <person name="Clifton S.W."/>
            <person name="Schuster L.N."/>
            <person name="Chinwalla A."/>
            <person name="Delehaunty K."/>
            <person name="Dinkelacker I."/>
            <person name="Fulton L."/>
            <person name="Fulton R."/>
            <person name="Godfrey J."/>
            <person name="Minx P."/>
            <person name="Mitreva M."/>
            <person name="Roeseler W."/>
            <person name="Tian H."/>
            <person name="Witte H."/>
            <person name="Yang S.P."/>
            <person name="Wilson R.K."/>
            <person name="Sommer R.J."/>
        </authorList>
    </citation>
    <scope>NUCLEOTIDE SEQUENCE [LARGE SCALE GENOMIC DNA]</scope>
    <source>
        <strain evidence="10">PS312</strain>
    </source>
</reference>
<keyword evidence="7" id="KW-0862">Zinc</keyword>
<protein>
    <submittedName>
        <fullName evidence="9">SET domain-containing protein</fullName>
    </submittedName>
</protein>
<dbReference type="InterPro" id="IPR046341">
    <property type="entry name" value="SET_dom_sf"/>
</dbReference>
<dbReference type="GO" id="GO:0005694">
    <property type="term" value="C:chromosome"/>
    <property type="evidence" value="ECO:0007669"/>
    <property type="project" value="UniProtKB-SubCell"/>
</dbReference>
<feature type="compositionally biased region" description="Acidic residues" evidence="8">
    <location>
        <begin position="818"/>
        <end position="836"/>
    </location>
</feature>
<keyword evidence="2" id="KW-0158">Chromosome</keyword>
<dbReference type="GO" id="GO:0003690">
    <property type="term" value="F:double-stranded DNA binding"/>
    <property type="evidence" value="ECO:0000318"/>
    <property type="project" value="GO_Central"/>
</dbReference>